<keyword evidence="2" id="KW-1185">Reference proteome</keyword>
<evidence type="ECO:0000313" key="2">
    <source>
        <dbReference type="Proteomes" id="UP000006859"/>
    </source>
</evidence>
<dbReference type="STRING" id="198628.Dda3937_00077"/>
<dbReference type="KEGG" id="ddd:Dda3937_00077"/>
<accession>E0SCK8</accession>
<name>E0SCK8_DICD3</name>
<protein>
    <submittedName>
        <fullName evidence="1">Uncharacterized protein</fullName>
    </submittedName>
</protein>
<organism evidence="1 2">
    <name type="scientific">Dickeya dadantii (strain 3937)</name>
    <name type="common">Erwinia chrysanthemi (strain 3937)</name>
    <dbReference type="NCBI Taxonomy" id="198628"/>
    <lineage>
        <taxon>Bacteria</taxon>
        <taxon>Pseudomonadati</taxon>
        <taxon>Pseudomonadota</taxon>
        <taxon>Gammaproteobacteria</taxon>
        <taxon>Enterobacterales</taxon>
        <taxon>Pectobacteriaceae</taxon>
        <taxon>Dickeya</taxon>
    </lineage>
</organism>
<dbReference type="EMBL" id="CP002038">
    <property type="protein sequence ID" value="ADM98532.1"/>
    <property type="molecule type" value="Genomic_DNA"/>
</dbReference>
<evidence type="ECO:0000313" key="1">
    <source>
        <dbReference type="EMBL" id="ADM98532.1"/>
    </source>
</evidence>
<dbReference type="AlphaFoldDB" id="E0SCK8"/>
<gene>
    <name evidence="1" type="ordered locus">Dda3937_00077</name>
</gene>
<dbReference type="Proteomes" id="UP000006859">
    <property type="component" value="Chromosome"/>
</dbReference>
<dbReference type="HOGENOM" id="CLU_2081043_0_0_6"/>
<sequence>MTGDDGYLWLKITAKTDFSNIITILMFRAISQKAPVNALLSALILINIVYTRNSVINSDYFHFSLLPLSTQRFCGIWLKMQRHNVRFRAIISGYHRRWLGTYSPYASGERIFYEAEN</sequence>
<reference evidence="1 2" key="1">
    <citation type="journal article" date="2011" name="J. Bacteriol.">
        <title>Genome sequence of the plant-pathogenic bacterium Dickeya dadantii 3937.</title>
        <authorList>
            <person name="Glasner J.D."/>
            <person name="Yang C.H."/>
            <person name="Reverchon S."/>
            <person name="Hugouvieux-Cotte-Pattat N."/>
            <person name="Condemine G."/>
            <person name="Bohin J.P."/>
            <person name="Van Gijsegem F."/>
            <person name="Yang S."/>
            <person name="Franza T."/>
            <person name="Expert D."/>
            <person name="Plunkett G. III"/>
            <person name="San Francisco M.J."/>
            <person name="Charkowski A.O."/>
            <person name="Py B."/>
            <person name="Bell K."/>
            <person name="Rauscher L."/>
            <person name="Rodriguez-Palenzuela P."/>
            <person name="Toussaint A."/>
            <person name="Holeva M.C."/>
            <person name="He S.Y."/>
            <person name="Douet V."/>
            <person name="Boccara M."/>
            <person name="Blanco C."/>
            <person name="Toth I."/>
            <person name="Anderson B.D."/>
            <person name="Biehl B.S."/>
            <person name="Mau B."/>
            <person name="Flynn S.M."/>
            <person name="Barras F."/>
            <person name="Lindeberg M."/>
            <person name="Birch P.R."/>
            <person name="Tsuyumu S."/>
            <person name="Shi X."/>
            <person name="Hibbing M."/>
            <person name="Yap M.N."/>
            <person name="Carpentier M."/>
            <person name="Dassa E."/>
            <person name="Umehara M."/>
            <person name="Kim J.F."/>
            <person name="Rusch M."/>
            <person name="Soni P."/>
            <person name="Mayhew G.F."/>
            <person name="Fouts D.E."/>
            <person name="Gill S.R."/>
            <person name="Blattner F.R."/>
            <person name="Keen N.T."/>
            <person name="Perna N.T."/>
        </authorList>
    </citation>
    <scope>NUCLEOTIDE SEQUENCE [LARGE SCALE GENOMIC DNA]</scope>
    <source>
        <strain evidence="1 2">3937</strain>
    </source>
</reference>
<proteinExistence type="predicted"/>